<dbReference type="Proteomes" id="UP001472677">
    <property type="component" value="Unassembled WGS sequence"/>
</dbReference>
<organism evidence="1 2">
    <name type="scientific">Hibiscus sabdariffa</name>
    <name type="common">roselle</name>
    <dbReference type="NCBI Taxonomy" id="183260"/>
    <lineage>
        <taxon>Eukaryota</taxon>
        <taxon>Viridiplantae</taxon>
        <taxon>Streptophyta</taxon>
        <taxon>Embryophyta</taxon>
        <taxon>Tracheophyta</taxon>
        <taxon>Spermatophyta</taxon>
        <taxon>Magnoliopsida</taxon>
        <taxon>eudicotyledons</taxon>
        <taxon>Gunneridae</taxon>
        <taxon>Pentapetalae</taxon>
        <taxon>rosids</taxon>
        <taxon>malvids</taxon>
        <taxon>Malvales</taxon>
        <taxon>Malvaceae</taxon>
        <taxon>Malvoideae</taxon>
        <taxon>Hibiscus</taxon>
    </lineage>
</organism>
<evidence type="ECO:0000313" key="2">
    <source>
        <dbReference type="Proteomes" id="UP001472677"/>
    </source>
</evidence>
<dbReference type="EMBL" id="JBBPBM010000005">
    <property type="protein sequence ID" value="KAK8584334.1"/>
    <property type="molecule type" value="Genomic_DNA"/>
</dbReference>
<proteinExistence type="predicted"/>
<keyword evidence="2" id="KW-1185">Reference proteome</keyword>
<reference evidence="1 2" key="1">
    <citation type="journal article" date="2024" name="G3 (Bethesda)">
        <title>Genome assembly of Hibiscus sabdariffa L. provides insights into metabolisms of medicinal natural products.</title>
        <authorList>
            <person name="Kim T."/>
        </authorList>
    </citation>
    <scope>NUCLEOTIDE SEQUENCE [LARGE SCALE GENOMIC DNA]</scope>
    <source>
        <strain evidence="1">TK-2024</strain>
        <tissue evidence="1">Old leaves</tissue>
    </source>
</reference>
<accession>A0ABR2FQF0</accession>
<protein>
    <submittedName>
        <fullName evidence="1">Uncharacterized protein</fullName>
    </submittedName>
</protein>
<gene>
    <name evidence="1" type="ORF">V6N12_068578</name>
</gene>
<comment type="caution">
    <text evidence="1">The sequence shown here is derived from an EMBL/GenBank/DDBJ whole genome shotgun (WGS) entry which is preliminary data.</text>
</comment>
<name>A0ABR2FQF0_9ROSI</name>
<sequence>MLVEKRQRRSAQRPQIIEFKQADKQPGGSRFNPISEDLVNTMEFFNEVEPFHVEDIALPDCSLMHKDKTRHSFIVISENSDPNLRVPTLVFSTIPASNNTLTLGKPPDPSIIPPAEISSVVVRDERMSYVPNMKSQFDT</sequence>
<evidence type="ECO:0000313" key="1">
    <source>
        <dbReference type="EMBL" id="KAK8584334.1"/>
    </source>
</evidence>